<keyword evidence="3" id="KW-1185">Reference proteome</keyword>
<keyword evidence="1" id="KW-0812">Transmembrane</keyword>
<evidence type="ECO:0000313" key="2">
    <source>
        <dbReference type="EMBL" id="CAB1130072.1"/>
    </source>
</evidence>
<reference evidence="2 3" key="1">
    <citation type="submission" date="2020-02" db="EMBL/GenBank/DDBJ databases">
        <authorList>
            <person name="Hogendoorn C."/>
        </authorList>
    </citation>
    <scope>NUCLEOTIDE SEQUENCE [LARGE SCALE GENOMIC DNA]</scope>
    <source>
        <strain evidence="2">R501</strain>
    </source>
</reference>
<name>A0A6F8ZKE0_9FIRM</name>
<dbReference type="Proteomes" id="UP000503399">
    <property type="component" value="Chromosome"/>
</dbReference>
<protein>
    <submittedName>
        <fullName evidence="2">Uncharacterized protein</fullName>
    </submittedName>
</protein>
<evidence type="ECO:0000256" key="1">
    <source>
        <dbReference type="SAM" id="Phobius"/>
    </source>
</evidence>
<keyword evidence="1" id="KW-0472">Membrane</keyword>
<dbReference type="EMBL" id="LR778114">
    <property type="protein sequence ID" value="CAB1130072.1"/>
    <property type="molecule type" value="Genomic_DNA"/>
</dbReference>
<organism evidence="2 3">
    <name type="scientific">Candidatus Hydrogenisulfobacillus filiaventi</name>
    <dbReference type="NCBI Taxonomy" id="2707344"/>
    <lineage>
        <taxon>Bacteria</taxon>
        <taxon>Bacillati</taxon>
        <taxon>Bacillota</taxon>
        <taxon>Clostridia</taxon>
        <taxon>Eubacteriales</taxon>
        <taxon>Clostridiales Family XVII. Incertae Sedis</taxon>
        <taxon>Candidatus Hydrogenisulfobacillus</taxon>
    </lineage>
</organism>
<keyword evidence="1" id="KW-1133">Transmembrane helix</keyword>
<proteinExistence type="predicted"/>
<gene>
    <name evidence="2" type="ORF">R50_2580</name>
</gene>
<sequence length="72" mass="7464">MRSAWSLERVVALLRMTLGSVLGIVGFGTLSLALMPFNGGGLLLGLGELAVGTFLALGVLSPLRLRSGQKPL</sequence>
<dbReference type="AlphaFoldDB" id="A0A6F8ZKE0"/>
<accession>A0A6F8ZKE0</accession>
<feature type="transmembrane region" description="Helical" evidence="1">
    <location>
        <begin position="41"/>
        <end position="60"/>
    </location>
</feature>
<feature type="transmembrane region" description="Helical" evidence="1">
    <location>
        <begin position="12"/>
        <end position="35"/>
    </location>
</feature>
<dbReference type="KEGG" id="hfv:R50_2580"/>
<evidence type="ECO:0000313" key="3">
    <source>
        <dbReference type="Proteomes" id="UP000503399"/>
    </source>
</evidence>